<evidence type="ECO:0000256" key="2">
    <source>
        <dbReference type="SAM" id="SignalP"/>
    </source>
</evidence>
<organism evidence="3 4">
    <name type="scientific">Ramazzottius varieornatus</name>
    <name type="common">Water bear</name>
    <name type="synonym">Tardigrade</name>
    <dbReference type="NCBI Taxonomy" id="947166"/>
    <lineage>
        <taxon>Eukaryota</taxon>
        <taxon>Metazoa</taxon>
        <taxon>Ecdysozoa</taxon>
        <taxon>Tardigrada</taxon>
        <taxon>Eutardigrada</taxon>
        <taxon>Parachela</taxon>
        <taxon>Hypsibioidea</taxon>
        <taxon>Ramazzottiidae</taxon>
        <taxon>Ramazzottius</taxon>
    </lineage>
</organism>
<dbReference type="AlphaFoldDB" id="A0A1D1VJI6"/>
<feature type="compositionally biased region" description="Acidic residues" evidence="1">
    <location>
        <begin position="363"/>
        <end position="373"/>
    </location>
</feature>
<comment type="caution">
    <text evidence="3">The sequence shown here is derived from an EMBL/GenBank/DDBJ whole genome shotgun (WGS) entry which is preliminary data.</text>
</comment>
<dbReference type="EMBL" id="BDGG01000007">
    <property type="protein sequence ID" value="GAV01785.1"/>
    <property type="molecule type" value="Genomic_DNA"/>
</dbReference>
<protein>
    <submittedName>
        <fullName evidence="3">Uncharacterized protein</fullName>
    </submittedName>
</protein>
<feature type="compositionally biased region" description="Polar residues" evidence="1">
    <location>
        <begin position="99"/>
        <end position="112"/>
    </location>
</feature>
<sequence>MASALWLIVCLVPLVHGQIMPNTFNMQPSISPIGISSNTDNVVSLNNNNNNAATASSSNSSDVPIDLSQLLLKLIRLAKDLAHDRSPFDPRPRSFPDTVDNSLVSSDTTSGDSSLWSPVALIIDSGSSDSNTDTPDQPPAAAQAFNIVYGVDSGNQAANQLNPANPFPTFTATQQQPGSFAQSSSPFAMPFASSLSQTMQPPSPFATSFGMNQQQQPFFTASNSLMPMPMQTQDDSLPATFNSQPSYGYGQWPHFGRWMHPWGHGGPFSWMNYLQGNQATVDQQDDDNNNVAPAYLFFKNQGEDKNADSDEKIKPEDFNWRPKWQPRFDMDRDLLGPRMHGRRSDEGHHGGFGHLGEQRWPMENDDDDDDEGSPDEKKEWKGPEGGSSSEEQDGDEQVGPQEDSMDRGRGGRGRRGKGKDCMCKKVTRILDEMKRKHRGGRRAMFDDN</sequence>
<feature type="region of interest" description="Disordered" evidence="1">
    <location>
        <begin position="85"/>
        <end position="112"/>
    </location>
</feature>
<feature type="compositionally biased region" description="Basic and acidic residues" evidence="1">
    <location>
        <begin position="85"/>
        <end position="94"/>
    </location>
</feature>
<feature type="chain" id="PRO_5008898494" evidence="2">
    <location>
        <begin position="18"/>
        <end position="448"/>
    </location>
</feature>
<keyword evidence="2" id="KW-0732">Signal</keyword>
<name>A0A1D1VJI6_RAMVA</name>
<proteinExistence type="predicted"/>
<accession>A0A1D1VJI6</accession>
<keyword evidence="4" id="KW-1185">Reference proteome</keyword>
<dbReference type="Proteomes" id="UP000186922">
    <property type="component" value="Unassembled WGS sequence"/>
</dbReference>
<feature type="signal peptide" evidence="2">
    <location>
        <begin position="1"/>
        <end position="17"/>
    </location>
</feature>
<evidence type="ECO:0000313" key="4">
    <source>
        <dbReference type="Proteomes" id="UP000186922"/>
    </source>
</evidence>
<evidence type="ECO:0000313" key="3">
    <source>
        <dbReference type="EMBL" id="GAV01785.1"/>
    </source>
</evidence>
<feature type="compositionally biased region" description="Basic and acidic residues" evidence="1">
    <location>
        <begin position="301"/>
        <end position="335"/>
    </location>
</feature>
<gene>
    <name evidence="3" type="primary">RvY_12441-1</name>
    <name evidence="3" type="synonym">RvY_12441.1</name>
    <name evidence="3" type="ORF">RvY_12441</name>
</gene>
<evidence type="ECO:0000256" key="1">
    <source>
        <dbReference type="SAM" id="MobiDB-lite"/>
    </source>
</evidence>
<feature type="region of interest" description="Disordered" evidence="1">
    <location>
        <begin position="299"/>
        <end position="423"/>
    </location>
</feature>
<reference evidence="3 4" key="1">
    <citation type="journal article" date="2016" name="Nat. Commun.">
        <title>Extremotolerant tardigrade genome and improved radiotolerance of human cultured cells by tardigrade-unique protein.</title>
        <authorList>
            <person name="Hashimoto T."/>
            <person name="Horikawa D.D."/>
            <person name="Saito Y."/>
            <person name="Kuwahara H."/>
            <person name="Kozuka-Hata H."/>
            <person name="Shin-I T."/>
            <person name="Minakuchi Y."/>
            <person name="Ohishi K."/>
            <person name="Motoyama A."/>
            <person name="Aizu T."/>
            <person name="Enomoto A."/>
            <person name="Kondo K."/>
            <person name="Tanaka S."/>
            <person name="Hara Y."/>
            <person name="Koshikawa S."/>
            <person name="Sagara H."/>
            <person name="Miura T."/>
            <person name="Yokobori S."/>
            <person name="Miyagawa K."/>
            <person name="Suzuki Y."/>
            <person name="Kubo T."/>
            <person name="Oyama M."/>
            <person name="Kohara Y."/>
            <person name="Fujiyama A."/>
            <person name="Arakawa K."/>
            <person name="Katayama T."/>
            <person name="Toyoda A."/>
            <person name="Kunieda T."/>
        </authorList>
    </citation>
    <scope>NUCLEOTIDE SEQUENCE [LARGE SCALE GENOMIC DNA]</scope>
    <source>
        <strain evidence="3 4">YOKOZUNA-1</strain>
    </source>
</reference>